<dbReference type="GO" id="GO:0005737">
    <property type="term" value="C:cytoplasm"/>
    <property type="evidence" value="ECO:0007669"/>
    <property type="project" value="TreeGrafter"/>
</dbReference>
<keyword evidence="1" id="KW-0403">Intermediate filament</keyword>
<feature type="domain" description="IF rod" evidence="4">
    <location>
        <begin position="20"/>
        <end position="208"/>
    </location>
</feature>
<dbReference type="GO" id="GO:0042995">
    <property type="term" value="C:cell projection"/>
    <property type="evidence" value="ECO:0007669"/>
    <property type="project" value="TreeGrafter"/>
</dbReference>
<dbReference type="Gene3D" id="1.20.5.1160">
    <property type="entry name" value="Vasodilator-stimulated phosphoprotein"/>
    <property type="match status" value="2"/>
</dbReference>
<evidence type="ECO:0000256" key="1">
    <source>
        <dbReference type="ARBA" id="ARBA00022754"/>
    </source>
</evidence>
<feature type="coiled-coil region" evidence="3">
    <location>
        <begin position="130"/>
        <end position="168"/>
    </location>
</feature>
<dbReference type="GO" id="GO:1904714">
    <property type="term" value="P:regulation of chaperone-mediated autophagy"/>
    <property type="evidence" value="ECO:0007669"/>
    <property type="project" value="TreeGrafter"/>
</dbReference>
<dbReference type="SUPFAM" id="SSF64593">
    <property type="entry name" value="Intermediate filament protein, coiled coil region"/>
    <property type="match status" value="1"/>
</dbReference>
<reference evidence="5" key="1">
    <citation type="submission" date="2025-08" db="UniProtKB">
        <authorList>
            <consortium name="Ensembl"/>
        </authorList>
    </citation>
    <scope>IDENTIFICATION</scope>
</reference>
<dbReference type="PANTHER" id="PTHR45652">
    <property type="entry name" value="GLIAL FIBRILLARY ACIDIC PROTEIN"/>
    <property type="match status" value="1"/>
</dbReference>
<sequence length="273" mass="30393">MTPGLSARAHPSLPGTRTNEKVEMMELNDRFASYIEKVRLLEQQNKMLVLELNQARDQEPSRLADVYQEELRDLRRHLKAATASNEERCLTRNGASLRCCRLQEEVTLRLEAESTLAAYRQDVDAAALARLDLERRVGSLQDELAFLRKVHEEELRELQEQLARHRVHVEVDASKPDLTAALRDIRTQYEAMAASNMQETEEWYKSKVRGGTWLPGGCRSPPGTSPLWGGGQPLLGLGDSAGWWQQGVGIPAAPSHVPCPGLGPGGAGTCPHW</sequence>
<reference evidence="5" key="2">
    <citation type="submission" date="2025-09" db="UniProtKB">
        <authorList>
            <consortium name="Ensembl"/>
        </authorList>
    </citation>
    <scope>IDENTIFICATION</scope>
</reference>
<dbReference type="InterPro" id="IPR039008">
    <property type="entry name" value="IF_rod_dom"/>
</dbReference>
<evidence type="ECO:0000259" key="4">
    <source>
        <dbReference type="PROSITE" id="PS51842"/>
    </source>
</evidence>
<dbReference type="FunFam" id="1.20.5.1160:FF:000001">
    <property type="entry name" value="Keratin type II"/>
    <property type="match status" value="1"/>
</dbReference>
<name>A0A8C3CIQ1_CAIMO</name>
<dbReference type="InterPro" id="IPR050405">
    <property type="entry name" value="Intermediate_filament"/>
</dbReference>
<keyword evidence="2 3" id="KW-0175">Coiled coil</keyword>
<evidence type="ECO:0000313" key="5">
    <source>
        <dbReference type="Ensembl" id="ENSCMMP00000021324.1"/>
    </source>
</evidence>
<dbReference type="GO" id="GO:0005882">
    <property type="term" value="C:intermediate filament"/>
    <property type="evidence" value="ECO:0007669"/>
    <property type="project" value="UniProtKB-KW"/>
</dbReference>
<dbReference type="GO" id="GO:0005200">
    <property type="term" value="F:structural constituent of cytoskeleton"/>
    <property type="evidence" value="ECO:0007669"/>
    <property type="project" value="TreeGrafter"/>
</dbReference>
<feature type="coiled-coil region" evidence="3">
    <location>
        <begin position="24"/>
        <end position="84"/>
    </location>
</feature>
<evidence type="ECO:0000256" key="2">
    <source>
        <dbReference type="ARBA" id="ARBA00023054"/>
    </source>
</evidence>
<dbReference type="GO" id="GO:0045109">
    <property type="term" value="P:intermediate filament organization"/>
    <property type="evidence" value="ECO:0007669"/>
    <property type="project" value="TreeGrafter"/>
</dbReference>
<dbReference type="SMART" id="SM01391">
    <property type="entry name" value="Filament"/>
    <property type="match status" value="1"/>
</dbReference>
<dbReference type="PANTHER" id="PTHR45652:SF9">
    <property type="entry name" value="GLIAL FIBRILLARY ACIDIC PROTEIN"/>
    <property type="match status" value="1"/>
</dbReference>
<organism evidence="5 6">
    <name type="scientific">Cairina moschata</name>
    <name type="common">Muscovy duck</name>
    <dbReference type="NCBI Taxonomy" id="8855"/>
    <lineage>
        <taxon>Eukaryota</taxon>
        <taxon>Metazoa</taxon>
        <taxon>Chordata</taxon>
        <taxon>Craniata</taxon>
        <taxon>Vertebrata</taxon>
        <taxon>Euteleostomi</taxon>
        <taxon>Archelosauria</taxon>
        <taxon>Archosauria</taxon>
        <taxon>Dinosauria</taxon>
        <taxon>Saurischia</taxon>
        <taxon>Theropoda</taxon>
        <taxon>Coelurosauria</taxon>
        <taxon>Aves</taxon>
        <taxon>Neognathae</taxon>
        <taxon>Galloanserae</taxon>
        <taxon>Anseriformes</taxon>
        <taxon>Anatidae</taxon>
        <taxon>Anatinae</taxon>
        <taxon>Cairina</taxon>
    </lineage>
</organism>
<dbReference type="PROSITE" id="PS51842">
    <property type="entry name" value="IF_ROD_2"/>
    <property type="match status" value="1"/>
</dbReference>
<dbReference type="Pfam" id="PF00038">
    <property type="entry name" value="Filament"/>
    <property type="match status" value="1"/>
</dbReference>
<dbReference type="AlphaFoldDB" id="A0A8C3CIQ1"/>
<dbReference type="Ensembl" id="ENSCMMT00000023353.1">
    <property type="protein sequence ID" value="ENSCMMP00000021324.1"/>
    <property type="gene ID" value="ENSCMMG00000013290.1"/>
</dbReference>
<protein>
    <submittedName>
        <fullName evidence="5">Glial fibrillary acidic protein</fullName>
    </submittedName>
</protein>
<keyword evidence="6" id="KW-1185">Reference proteome</keyword>
<proteinExistence type="predicted"/>
<dbReference type="Proteomes" id="UP000694556">
    <property type="component" value="Unassembled WGS sequence"/>
</dbReference>
<evidence type="ECO:0000313" key="6">
    <source>
        <dbReference type="Proteomes" id="UP000694556"/>
    </source>
</evidence>
<dbReference type="Gene3D" id="1.20.5.500">
    <property type="entry name" value="Single helix bin"/>
    <property type="match status" value="1"/>
</dbReference>
<evidence type="ECO:0000256" key="3">
    <source>
        <dbReference type="SAM" id="Coils"/>
    </source>
</evidence>
<accession>A0A8C3CIQ1</accession>